<evidence type="ECO:0000313" key="1">
    <source>
        <dbReference type="EMBL" id="SDD18141.1"/>
    </source>
</evidence>
<reference evidence="2" key="1">
    <citation type="submission" date="2016-10" db="EMBL/GenBank/DDBJ databases">
        <authorList>
            <person name="Varghese N."/>
            <person name="Submissions S."/>
        </authorList>
    </citation>
    <scope>NUCLEOTIDE SEQUENCE [LARGE SCALE GENOMIC DNA]</scope>
    <source>
        <strain evidence="2">CGMCC 4.3516</strain>
    </source>
</reference>
<protein>
    <recommendedName>
        <fullName evidence="3">Phosphotransferase enzyme family protein</fullName>
    </recommendedName>
</protein>
<keyword evidence="2" id="KW-1185">Reference proteome</keyword>
<sequence>MLPVVLDFEEWRGLNHRAAAGRLPAAGWDVCGIGDWAVVWKSPDGSRVARVCAFEPAYGVFVELCRGLAGHSLLPRIDFDAPLPGGGRLTVMEALLPADAELRTAMIARWDAAEPADPVASVRAEAERLNAAAAAAVPFWGGLDRNPGNVMRRACGEPVFVDLFYAQGREIYEVLLKDPGAIAAAFPAERREFICEIAVIARESSPEEIAALRAAADRIG</sequence>
<dbReference type="EMBL" id="FNAD01000002">
    <property type="protein sequence ID" value="SDD18141.1"/>
    <property type="molecule type" value="Genomic_DNA"/>
</dbReference>
<organism evidence="1 2">
    <name type="scientific">Glycomyces harbinensis</name>
    <dbReference type="NCBI Taxonomy" id="58114"/>
    <lineage>
        <taxon>Bacteria</taxon>
        <taxon>Bacillati</taxon>
        <taxon>Actinomycetota</taxon>
        <taxon>Actinomycetes</taxon>
        <taxon>Glycomycetales</taxon>
        <taxon>Glycomycetaceae</taxon>
        <taxon>Glycomyces</taxon>
    </lineage>
</organism>
<evidence type="ECO:0000313" key="2">
    <source>
        <dbReference type="Proteomes" id="UP000198949"/>
    </source>
</evidence>
<proteinExistence type="predicted"/>
<name>A0A1G6SNB8_9ACTN</name>
<gene>
    <name evidence="1" type="ORF">SAMN05216270_102186</name>
</gene>
<accession>A0A1G6SNB8</accession>
<dbReference type="Proteomes" id="UP000198949">
    <property type="component" value="Unassembled WGS sequence"/>
</dbReference>
<dbReference type="AlphaFoldDB" id="A0A1G6SNB8"/>
<dbReference type="STRING" id="58114.SAMN05216270_102186"/>
<evidence type="ECO:0008006" key="3">
    <source>
        <dbReference type="Google" id="ProtNLM"/>
    </source>
</evidence>